<keyword evidence="4" id="KW-0998">Cell outer membrane</keyword>
<accession>A0A5J4RTS0</accession>
<protein>
    <submittedName>
        <fullName evidence="7">RagB/SusD family nutrient uptake outer membrane protein</fullName>
    </submittedName>
</protein>
<gene>
    <name evidence="7" type="ORF">EZS27_015495</name>
</gene>
<dbReference type="PROSITE" id="PS51257">
    <property type="entry name" value="PROKAR_LIPOPROTEIN"/>
    <property type="match status" value="1"/>
</dbReference>
<evidence type="ECO:0000259" key="6">
    <source>
        <dbReference type="Pfam" id="PF14322"/>
    </source>
</evidence>
<dbReference type="AlphaFoldDB" id="A0A5J4RTS0"/>
<dbReference type="EMBL" id="SNRY01000804">
    <property type="protein sequence ID" value="KAA6336341.1"/>
    <property type="molecule type" value="Genomic_DNA"/>
</dbReference>
<feature type="domain" description="RagB/SusD" evidence="5">
    <location>
        <begin position="366"/>
        <end position="661"/>
    </location>
</feature>
<evidence type="ECO:0000256" key="3">
    <source>
        <dbReference type="ARBA" id="ARBA00023136"/>
    </source>
</evidence>
<reference evidence="7" key="1">
    <citation type="submission" date="2019-03" db="EMBL/GenBank/DDBJ databases">
        <title>Single cell metagenomics reveals metabolic interactions within the superorganism composed of flagellate Streblomastix strix and complex community of Bacteroidetes bacteria on its surface.</title>
        <authorList>
            <person name="Treitli S.C."/>
            <person name="Kolisko M."/>
            <person name="Husnik F."/>
            <person name="Keeling P."/>
            <person name="Hampl V."/>
        </authorList>
    </citation>
    <scope>NUCLEOTIDE SEQUENCE</scope>
    <source>
        <strain evidence="7">STM</strain>
    </source>
</reference>
<evidence type="ECO:0000256" key="1">
    <source>
        <dbReference type="ARBA" id="ARBA00004442"/>
    </source>
</evidence>
<dbReference type="Gene3D" id="1.25.40.390">
    <property type="match status" value="1"/>
</dbReference>
<sequence length="664" mass="75461">MKSVFKIVNAAVFFILVSSISFSCADYLDVSGYFNDELKSDTVFADKRYVEAYMWGAATQFPDEANLFSSPYTPGPYATDEAFTLAATAEYRGMGYVLGEISSANIEGISFGTWGNLYKIIRKCNILFARIGEAQNMTNSERNLILGYTRFLRAYAYYNILMDFGPPLLLGDEVVNNNEMLEYYNRPRCLYDEAIEYICEELEQAAKFIPAKQQLMNFGRPTKGAAYGLIARLRLIHASPLYNGGSAAHTYFGNWTRKTDGQHYIQQNPEEKRWAVAAAAAKRVMEMKDAGRQMYDLYTVPKDENTLPLPTNVTYDPNYRKPWPIGADSIDPLRSYSDGFNGEAVYTINPEYVWGRPSGSVAGFTQRSFPLEGGGWSECCLTQKVIDNFRMADGQTIYKSSLNYPYSERGFSGARQLFSEYTLPSGVYNMYVNREPRFYASVGFSECYWSMKSTATQGKHDLIITYYYGSTSGKSGAHSGGIFPITGYVIKKFIHPFDAFSGDNARRMPKAFGIIRYAEILLSYAEALNNLTSTYTVEVGDQTYTLSRDVEEIKKGFNPVRYRCGLPGLTNEDLNTQANLQKAIEQERMIEFLHENRRYYDVRRWGIYEQSESEPPMGMNTDVLKTGFYQRVILNSVRVGARVVDKKMVFLPIPKNEVRRLPFF</sequence>
<evidence type="ECO:0000259" key="5">
    <source>
        <dbReference type="Pfam" id="PF07980"/>
    </source>
</evidence>
<name>A0A5J4RTS0_9ZZZZ</name>
<comment type="caution">
    <text evidence="7">The sequence shown here is derived from an EMBL/GenBank/DDBJ whole genome shotgun (WGS) entry which is preliminary data.</text>
</comment>
<keyword evidence="2" id="KW-0732">Signal</keyword>
<evidence type="ECO:0000313" key="7">
    <source>
        <dbReference type="EMBL" id="KAA6336341.1"/>
    </source>
</evidence>
<dbReference type="Pfam" id="PF14322">
    <property type="entry name" value="SusD-like_3"/>
    <property type="match status" value="1"/>
</dbReference>
<comment type="subcellular location">
    <subcellularLocation>
        <location evidence="1">Cell outer membrane</location>
    </subcellularLocation>
</comment>
<proteinExistence type="predicted"/>
<keyword evidence="3" id="KW-0472">Membrane</keyword>
<dbReference type="SUPFAM" id="SSF48452">
    <property type="entry name" value="TPR-like"/>
    <property type="match status" value="1"/>
</dbReference>
<feature type="domain" description="SusD-like N-terminal" evidence="6">
    <location>
        <begin position="26"/>
        <end position="235"/>
    </location>
</feature>
<dbReference type="InterPro" id="IPR011990">
    <property type="entry name" value="TPR-like_helical_dom_sf"/>
</dbReference>
<evidence type="ECO:0000256" key="4">
    <source>
        <dbReference type="ARBA" id="ARBA00023237"/>
    </source>
</evidence>
<dbReference type="InterPro" id="IPR033985">
    <property type="entry name" value="SusD-like_N"/>
</dbReference>
<dbReference type="GO" id="GO:0009279">
    <property type="term" value="C:cell outer membrane"/>
    <property type="evidence" value="ECO:0007669"/>
    <property type="project" value="UniProtKB-SubCell"/>
</dbReference>
<dbReference type="Pfam" id="PF07980">
    <property type="entry name" value="SusD_RagB"/>
    <property type="match status" value="1"/>
</dbReference>
<organism evidence="7">
    <name type="scientific">termite gut metagenome</name>
    <dbReference type="NCBI Taxonomy" id="433724"/>
    <lineage>
        <taxon>unclassified sequences</taxon>
        <taxon>metagenomes</taxon>
        <taxon>organismal metagenomes</taxon>
    </lineage>
</organism>
<dbReference type="InterPro" id="IPR012944">
    <property type="entry name" value="SusD_RagB_dom"/>
</dbReference>
<evidence type="ECO:0000256" key="2">
    <source>
        <dbReference type="ARBA" id="ARBA00022729"/>
    </source>
</evidence>